<organism evidence="2 3">
    <name type="scientific">Candidatus Andersenbacteria bacterium RIFCSPHIGHO2_12_FULL_45_11b</name>
    <dbReference type="NCBI Taxonomy" id="1797282"/>
    <lineage>
        <taxon>Bacteria</taxon>
        <taxon>Candidatus Anderseniibacteriota</taxon>
    </lineage>
</organism>
<dbReference type="AlphaFoldDB" id="A0A1G1X8P6"/>
<dbReference type="Proteomes" id="UP000177941">
    <property type="component" value="Unassembled WGS sequence"/>
</dbReference>
<dbReference type="EMBL" id="MHHS01000035">
    <property type="protein sequence ID" value="OGY36405.1"/>
    <property type="molecule type" value="Genomic_DNA"/>
</dbReference>
<reference evidence="2 3" key="1">
    <citation type="journal article" date="2016" name="Nat. Commun.">
        <title>Thousands of microbial genomes shed light on interconnected biogeochemical processes in an aquifer system.</title>
        <authorList>
            <person name="Anantharaman K."/>
            <person name="Brown C.T."/>
            <person name="Hug L.A."/>
            <person name="Sharon I."/>
            <person name="Castelle C.J."/>
            <person name="Probst A.J."/>
            <person name="Thomas B.C."/>
            <person name="Singh A."/>
            <person name="Wilkins M.J."/>
            <person name="Karaoz U."/>
            <person name="Brodie E.L."/>
            <person name="Williams K.H."/>
            <person name="Hubbard S.S."/>
            <person name="Banfield J.F."/>
        </authorList>
    </citation>
    <scope>NUCLEOTIDE SEQUENCE [LARGE SCALE GENOMIC DNA]</scope>
</reference>
<accession>A0A1G1X8P6</accession>
<evidence type="ECO:0000259" key="1">
    <source>
        <dbReference type="Pfam" id="PF00535"/>
    </source>
</evidence>
<dbReference type="GO" id="GO:0006487">
    <property type="term" value="P:protein N-linked glycosylation"/>
    <property type="evidence" value="ECO:0007669"/>
    <property type="project" value="TreeGrafter"/>
</dbReference>
<dbReference type="PANTHER" id="PTHR10859:SF91">
    <property type="entry name" value="DOLICHYL-PHOSPHATE BETA-GLUCOSYLTRANSFERASE"/>
    <property type="match status" value="1"/>
</dbReference>
<dbReference type="Pfam" id="PF00535">
    <property type="entry name" value="Glycos_transf_2"/>
    <property type="match status" value="1"/>
</dbReference>
<dbReference type="InterPro" id="IPR029044">
    <property type="entry name" value="Nucleotide-diphossugar_trans"/>
</dbReference>
<sequence length="263" mass="29710">MDLSIVVPAFKQAKTIRSDLRALTKFLQTLHGTKEIIVVVDGNSDGTAELIAQDEQLSHVRITSLEKNHGKGYALKTGLAQATGNIIGFIDAGGDIEYSCLSLMVNIMQFSGADIVIGSKRHPLSQVRYPLIRHIYSFSYQLLNRILFRLNVRDTQVGVKLFRREVLETILPHIKINRFAFDLELLVQARAFGYTHIIESPVRITHRFNSTISFSVVLETLKDTIVLFRRIDQKTRNIQPSPGISMTLLATKTTQQAKEYSRQ</sequence>
<name>A0A1G1X8P6_9BACT</name>
<proteinExistence type="predicted"/>
<dbReference type="SUPFAM" id="SSF53448">
    <property type="entry name" value="Nucleotide-diphospho-sugar transferases"/>
    <property type="match status" value="1"/>
</dbReference>
<evidence type="ECO:0000313" key="2">
    <source>
        <dbReference type="EMBL" id="OGY36405.1"/>
    </source>
</evidence>
<dbReference type="PANTHER" id="PTHR10859">
    <property type="entry name" value="GLYCOSYL TRANSFERASE"/>
    <property type="match status" value="1"/>
</dbReference>
<dbReference type="InterPro" id="IPR001173">
    <property type="entry name" value="Glyco_trans_2-like"/>
</dbReference>
<dbReference type="Gene3D" id="3.90.550.10">
    <property type="entry name" value="Spore Coat Polysaccharide Biosynthesis Protein SpsA, Chain A"/>
    <property type="match status" value="1"/>
</dbReference>
<evidence type="ECO:0000313" key="3">
    <source>
        <dbReference type="Proteomes" id="UP000177941"/>
    </source>
</evidence>
<comment type="caution">
    <text evidence="2">The sequence shown here is derived from an EMBL/GenBank/DDBJ whole genome shotgun (WGS) entry which is preliminary data.</text>
</comment>
<gene>
    <name evidence="2" type="ORF">A3E36_01455</name>
</gene>
<feature type="domain" description="Glycosyltransferase 2-like" evidence="1">
    <location>
        <begin position="4"/>
        <end position="170"/>
    </location>
</feature>
<protein>
    <recommendedName>
        <fullName evidence="1">Glycosyltransferase 2-like domain-containing protein</fullName>
    </recommendedName>
</protein>